<organism evidence="1 2">
    <name type="scientific">Gossypium trilobum</name>
    <dbReference type="NCBI Taxonomy" id="34281"/>
    <lineage>
        <taxon>Eukaryota</taxon>
        <taxon>Viridiplantae</taxon>
        <taxon>Streptophyta</taxon>
        <taxon>Embryophyta</taxon>
        <taxon>Tracheophyta</taxon>
        <taxon>Spermatophyta</taxon>
        <taxon>Magnoliopsida</taxon>
        <taxon>eudicotyledons</taxon>
        <taxon>Gunneridae</taxon>
        <taxon>Pentapetalae</taxon>
        <taxon>rosids</taxon>
        <taxon>malvids</taxon>
        <taxon>Malvales</taxon>
        <taxon>Malvaceae</taxon>
        <taxon>Malvoideae</taxon>
        <taxon>Gossypium</taxon>
    </lineage>
</organism>
<dbReference type="EMBL" id="JABEZW010000003">
    <property type="protein sequence ID" value="MBA0761181.1"/>
    <property type="molecule type" value="Genomic_DNA"/>
</dbReference>
<protein>
    <submittedName>
        <fullName evidence="1">Uncharacterized protein</fullName>
    </submittedName>
</protein>
<name>A0A7J9DKI9_9ROSI</name>
<evidence type="ECO:0000313" key="1">
    <source>
        <dbReference type="EMBL" id="MBA0761181.1"/>
    </source>
</evidence>
<evidence type="ECO:0000313" key="2">
    <source>
        <dbReference type="Proteomes" id="UP000593568"/>
    </source>
</evidence>
<accession>A0A7J9DKI9</accession>
<comment type="caution">
    <text evidence="1">The sequence shown here is derived from an EMBL/GenBank/DDBJ whole genome shotgun (WGS) entry which is preliminary data.</text>
</comment>
<proteinExistence type="predicted"/>
<sequence length="46" mass="5382">MIPKDSVVVPVVHEFYATLRDQESRNTEGHIWDIVLVRRKNVHVTP</sequence>
<gene>
    <name evidence="1" type="ORF">Gotri_023862</name>
</gene>
<dbReference type="AlphaFoldDB" id="A0A7J9DKI9"/>
<dbReference type="Proteomes" id="UP000593568">
    <property type="component" value="Unassembled WGS sequence"/>
</dbReference>
<reference evidence="1 2" key="1">
    <citation type="journal article" date="2019" name="Genome Biol. Evol.">
        <title>Insights into the evolution of the New World diploid cottons (Gossypium, subgenus Houzingenia) based on genome sequencing.</title>
        <authorList>
            <person name="Grover C.E."/>
            <person name="Arick M.A. 2nd"/>
            <person name="Thrash A."/>
            <person name="Conover J.L."/>
            <person name="Sanders W.S."/>
            <person name="Peterson D.G."/>
            <person name="Frelichowski J.E."/>
            <person name="Scheffler J.A."/>
            <person name="Scheffler B.E."/>
            <person name="Wendel J.F."/>
        </authorList>
    </citation>
    <scope>NUCLEOTIDE SEQUENCE [LARGE SCALE GENOMIC DNA]</scope>
    <source>
        <strain evidence="1">8</strain>
        <tissue evidence="1">Leaf</tissue>
    </source>
</reference>
<keyword evidence="2" id="KW-1185">Reference proteome</keyword>